<accession>A0A8H7NAA8</accession>
<dbReference type="PANTHER" id="PTHR47657:SF14">
    <property type="entry name" value="ZN(2)-C6 FUNGAL-TYPE DOMAIN-CONTAINING PROTEIN"/>
    <property type="match status" value="1"/>
</dbReference>
<organism evidence="2 3">
    <name type="scientific">Bionectria ochroleuca</name>
    <name type="common">Gliocladium roseum</name>
    <dbReference type="NCBI Taxonomy" id="29856"/>
    <lineage>
        <taxon>Eukaryota</taxon>
        <taxon>Fungi</taxon>
        <taxon>Dikarya</taxon>
        <taxon>Ascomycota</taxon>
        <taxon>Pezizomycotina</taxon>
        <taxon>Sordariomycetes</taxon>
        <taxon>Hypocreomycetidae</taxon>
        <taxon>Hypocreales</taxon>
        <taxon>Bionectriaceae</taxon>
        <taxon>Clonostachys</taxon>
    </lineage>
</organism>
<feature type="region of interest" description="Disordered" evidence="1">
    <location>
        <begin position="24"/>
        <end position="43"/>
    </location>
</feature>
<dbReference type="InterPro" id="IPR052400">
    <property type="entry name" value="Zn2-C6_fungal_TF"/>
</dbReference>
<dbReference type="Proteomes" id="UP000616885">
    <property type="component" value="Unassembled WGS sequence"/>
</dbReference>
<dbReference type="PANTHER" id="PTHR47657">
    <property type="entry name" value="STEROL REGULATORY ELEMENT-BINDING PROTEIN ECM22"/>
    <property type="match status" value="1"/>
</dbReference>
<sequence length="251" mass="27359">MRRTRLHLPVPRRGLSGQRFVVRKEEPDVSGQRRQPRSTARAIDHSDRHVVRDGQPALHVQRVRLAVPEPRRTKDMTAGMGAACRFSVQALDATELALLGHYLSHTSRTIPVDAVDRYALQIGIPNLAFHNRTVMSSLLALAAVSKCHGLARTDAAALDDGALLAGIGELFEFAGDHHKASLRQIQATIQSSAHFEAVLANAPLMVLYCSADHAVRVRLARAARLRGVSLPGDLYTVEWKPSAVLEGIVGT</sequence>
<gene>
    <name evidence="2" type="ORF">IM811_013864</name>
</gene>
<evidence type="ECO:0000256" key="1">
    <source>
        <dbReference type="SAM" id="MobiDB-lite"/>
    </source>
</evidence>
<evidence type="ECO:0000313" key="2">
    <source>
        <dbReference type="EMBL" id="KAF9752070.1"/>
    </source>
</evidence>
<name>A0A8H7NAA8_BIOOC</name>
<reference evidence="2" key="1">
    <citation type="submission" date="2020-10" db="EMBL/GenBank/DDBJ databases">
        <title>High-Quality Genome Resource of Clonostachys rosea strain S41 by Oxford Nanopore Long-Read Sequencing.</title>
        <authorList>
            <person name="Wang H."/>
        </authorList>
    </citation>
    <scope>NUCLEOTIDE SEQUENCE</scope>
    <source>
        <strain evidence="2">S41</strain>
    </source>
</reference>
<dbReference type="GO" id="GO:0000981">
    <property type="term" value="F:DNA-binding transcription factor activity, RNA polymerase II-specific"/>
    <property type="evidence" value="ECO:0007669"/>
    <property type="project" value="TreeGrafter"/>
</dbReference>
<comment type="caution">
    <text evidence="2">The sequence shown here is derived from an EMBL/GenBank/DDBJ whole genome shotgun (WGS) entry which is preliminary data.</text>
</comment>
<evidence type="ECO:0000313" key="3">
    <source>
        <dbReference type="Proteomes" id="UP000616885"/>
    </source>
</evidence>
<proteinExistence type="predicted"/>
<dbReference type="AlphaFoldDB" id="A0A8H7NAA8"/>
<dbReference type="EMBL" id="JADCTT010000005">
    <property type="protein sequence ID" value="KAF9752070.1"/>
    <property type="molecule type" value="Genomic_DNA"/>
</dbReference>
<protein>
    <submittedName>
        <fullName evidence="2">Uncharacterized protein</fullName>
    </submittedName>
</protein>